<accession>A0A835V7Z0</accession>
<evidence type="ECO:0000313" key="4">
    <source>
        <dbReference type="Proteomes" id="UP000639772"/>
    </source>
</evidence>
<gene>
    <name evidence="2" type="ORF">HPP92_007593</name>
    <name evidence="1" type="ORF">HPP92_026195</name>
</gene>
<proteinExistence type="predicted"/>
<dbReference type="OrthoDB" id="1921902at2759"/>
<dbReference type="EMBL" id="JADCNM010000057">
    <property type="protein sequence ID" value="KAG0451502.1"/>
    <property type="molecule type" value="Genomic_DNA"/>
</dbReference>
<organism evidence="2 3">
    <name type="scientific">Vanilla planifolia</name>
    <name type="common">Vanilla</name>
    <dbReference type="NCBI Taxonomy" id="51239"/>
    <lineage>
        <taxon>Eukaryota</taxon>
        <taxon>Viridiplantae</taxon>
        <taxon>Streptophyta</taxon>
        <taxon>Embryophyta</taxon>
        <taxon>Tracheophyta</taxon>
        <taxon>Spermatophyta</taxon>
        <taxon>Magnoliopsida</taxon>
        <taxon>Liliopsida</taxon>
        <taxon>Asparagales</taxon>
        <taxon>Orchidaceae</taxon>
        <taxon>Vanilloideae</taxon>
        <taxon>Vanilleae</taxon>
        <taxon>Vanilla</taxon>
    </lineage>
</organism>
<dbReference type="Proteomes" id="UP000639772">
    <property type="component" value="Unassembled WGS sequence"/>
</dbReference>
<evidence type="ECO:0000313" key="3">
    <source>
        <dbReference type="Proteomes" id="UP000636800"/>
    </source>
</evidence>
<comment type="caution">
    <text evidence="2">The sequence shown here is derived from an EMBL/GenBank/DDBJ whole genome shotgun (WGS) entry which is preliminary data.</text>
</comment>
<keyword evidence="3" id="KW-1185">Reference proteome</keyword>
<protein>
    <submittedName>
        <fullName evidence="2">Uncharacterized protein</fullName>
    </submittedName>
</protein>
<evidence type="ECO:0000313" key="2">
    <source>
        <dbReference type="EMBL" id="KAG0488782.1"/>
    </source>
</evidence>
<dbReference type="Proteomes" id="UP000636800">
    <property type="component" value="Chromosome 3"/>
</dbReference>
<dbReference type="AlphaFoldDB" id="A0A835V7Z0"/>
<sequence length="97" mass="10842">MEREATIGQAKARRRSETAVVKKYEVKKNSTPRNPFNDCNVGSIAAVKRRQRPREKAASASFSLTPLPRVTLSGDLNLIHGLLNQLHQIRELSPPKP</sequence>
<dbReference type="EMBL" id="JADCNL010000003">
    <property type="protein sequence ID" value="KAG0488782.1"/>
    <property type="molecule type" value="Genomic_DNA"/>
</dbReference>
<evidence type="ECO:0000313" key="1">
    <source>
        <dbReference type="EMBL" id="KAG0451502.1"/>
    </source>
</evidence>
<reference evidence="3 4" key="1">
    <citation type="journal article" date="2020" name="Nat. Food">
        <title>A phased Vanilla planifolia genome enables genetic improvement of flavour and production.</title>
        <authorList>
            <person name="Hasing T."/>
            <person name="Tang H."/>
            <person name="Brym M."/>
            <person name="Khazi F."/>
            <person name="Huang T."/>
            <person name="Chambers A.H."/>
        </authorList>
    </citation>
    <scope>NUCLEOTIDE SEQUENCE [LARGE SCALE GENOMIC DNA]</scope>
    <source>
        <tissue evidence="2">Leaf</tissue>
    </source>
</reference>
<name>A0A835V7Z0_VANPL</name>